<keyword evidence="3" id="KW-1185">Reference proteome</keyword>
<evidence type="ECO:0008006" key="4">
    <source>
        <dbReference type="Google" id="ProtNLM"/>
    </source>
</evidence>
<protein>
    <recommendedName>
        <fullName evidence="4">TonB C-terminal domain-containing protein</fullName>
    </recommendedName>
</protein>
<gene>
    <name evidence="2" type="ORF">SAMN00777080_0636</name>
</gene>
<sequence length="262" mass="30599">MMKPIYIFLILIMVANQSKATSQIPDVVFFGKDTLNFYDSPLDKIEGISDKILRLRKDEYVVSSDCWKGFRAEWRIINDVLYLSNVLDCHSEKQLNPLIEEILGIKFTDGLIRADFVDGDYWAGKNQVYEQSFYTPIYKQEIKFAINEGRVVNSTKTESFECDYSDKEDLKNFILKNFNPNEIEDLKGESIKVSVNVKSDNTGRIREVKIVHSTHPATNKLFQDSIMKLPCRPVYFLKGEYWSIEESIYLSFNMKELKEYVR</sequence>
<dbReference type="RefSeq" id="WP_157370053.1">
    <property type="nucleotide sequence ID" value="NZ_LT838813.1"/>
</dbReference>
<dbReference type="EMBL" id="LT838813">
    <property type="protein sequence ID" value="SMD42099.1"/>
    <property type="molecule type" value="Genomic_DNA"/>
</dbReference>
<feature type="chain" id="PRO_5012619381" description="TonB C-terminal domain-containing protein" evidence="1">
    <location>
        <begin position="21"/>
        <end position="262"/>
    </location>
</feature>
<feature type="signal peptide" evidence="1">
    <location>
        <begin position="1"/>
        <end position="20"/>
    </location>
</feature>
<proteinExistence type="predicted"/>
<keyword evidence="1" id="KW-0732">Signal</keyword>
<dbReference type="Proteomes" id="UP000192333">
    <property type="component" value="Chromosome I"/>
</dbReference>
<accession>A0A1W2GZM6</accession>
<dbReference type="OrthoDB" id="1438245at2"/>
<organism evidence="2 3">
    <name type="scientific">Aquiflexum balticum DSM 16537</name>
    <dbReference type="NCBI Taxonomy" id="758820"/>
    <lineage>
        <taxon>Bacteria</taxon>
        <taxon>Pseudomonadati</taxon>
        <taxon>Bacteroidota</taxon>
        <taxon>Cytophagia</taxon>
        <taxon>Cytophagales</taxon>
        <taxon>Cyclobacteriaceae</taxon>
        <taxon>Aquiflexum</taxon>
    </lineage>
</organism>
<reference evidence="3" key="1">
    <citation type="submission" date="2017-04" db="EMBL/GenBank/DDBJ databases">
        <authorList>
            <person name="Varghese N."/>
            <person name="Submissions S."/>
        </authorList>
    </citation>
    <scope>NUCLEOTIDE SEQUENCE [LARGE SCALE GENOMIC DNA]</scope>
    <source>
        <strain evidence="3">DSM 16537</strain>
    </source>
</reference>
<evidence type="ECO:0000256" key="1">
    <source>
        <dbReference type="SAM" id="SignalP"/>
    </source>
</evidence>
<evidence type="ECO:0000313" key="3">
    <source>
        <dbReference type="Proteomes" id="UP000192333"/>
    </source>
</evidence>
<dbReference type="AlphaFoldDB" id="A0A1W2GZM6"/>
<name>A0A1W2GZM6_9BACT</name>
<evidence type="ECO:0000313" key="2">
    <source>
        <dbReference type="EMBL" id="SMD42099.1"/>
    </source>
</evidence>
<dbReference type="STRING" id="758820.SAMN00777080_0636"/>